<dbReference type="Proteomes" id="UP000824366">
    <property type="component" value="Chromosome"/>
</dbReference>
<keyword evidence="2" id="KW-1185">Reference proteome</keyword>
<proteinExistence type="predicted"/>
<accession>A0ABM7MK19</accession>
<dbReference type="EMBL" id="AP024238">
    <property type="protein sequence ID" value="BCO26530.1"/>
    <property type="molecule type" value="Genomic_DNA"/>
</dbReference>
<reference evidence="1 2" key="1">
    <citation type="journal article" date="2021" name="Microbiol. Spectr.">
        <title>A Single Bacterium Capable of Oxidation and Reduction of Iron at Circumneutral pH.</title>
        <authorList>
            <person name="Kato S."/>
            <person name="Ohkuma M."/>
        </authorList>
    </citation>
    <scope>NUCLEOTIDE SEQUENCE [LARGE SCALE GENOMIC DNA]</scope>
    <source>
        <strain evidence="1 2">MIZ03</strain>
    </source>
</reference>
<name>A0ABM7MK19_9BURK</name>
<protein>
    <submittedName>
        <fullName evidence="1">Uncharacterized protein</fullName>
    </submittedName>
</protein>
<gene>
    <name evidence="1" type="ORF">MIZ03_1413</name>
</gene>
<sequence>MTTTDISTLRINGDRVWASLTDLDKQARCWKTTT</sequence>
<evidence type="ECO:0000313" key="2">
    <source>
        <dbReference type="Proteomes" id="UP000824366"/>
    </source>
</evidence>
<organism evidence="1 2">
    <name type="scientific">Rhodoferax lithotrophicus</name>
    <dbReference type="NCBI Taxonomy" id="2798804"/>
    <lineage>
        <taxon>Bacteria</taxon>
        <taxon>Pseudomonadati</taxon>
        <taxon>Pseudomonadota</taxon>
        <taxon>Betaproteobacteria</taxon>
        <taxon>Burkholderiales</taxon>
        <taxon>Comamonadaceae</taxon>
        <taxon>Rhodoferax</taxon>
    </lineage>
</organism>
<evidence type="ECO:0000313" key="1">
    <source>
        <dbReference type="EMBL" id="BCO26530.1"/>
    </source>
</evidence>